<dbReference type="SUPFAM" id="SSF51230">
    <property type="entry name" value="Single hybrid motif"/>
    <property type="match status" value="1"/>
</dbReference>
<proteinExistence type="predicted"/>
<protein>
    <submittedName>
        <fullName evidence="3">Biotin carboxyl carrier protein of acetyl-CoA carboxylase</fullName>
    </submittedName>
</protein>
<dbReference type="Gene3D" id="2.40.50.100">
    <property type="match status" value="1"/>
</dbReference>
<dbReference type="PROSITE" id="PS50968">
    <property type="entry name" value="BIOTINYL_LIPOYL"/>
    <property type="match status" value="1"/>
</dbReference>
<gene>
    <name evidence="3" type="primary">accB</name>
    <name evidence="3" type="ORF">DDT42_00980</name>
</gene>
<reference evidence="3 4" key="1">
    <citation type="journal article" date="2021" name="bioRxiv">
        <title>Unique metabolic strategies in Hadean analogues reveal hints for primordial physiology.</title>
        <authorList>
            <person name="Nobu M.K."/>
            <person name="Nakai R."/>
            <person name="Tamazawa S."/>
            <person name="Mori H."/>
            <person name="Toyoda A."/>
            <person name="Ijiri A."/>
            <person name="Suzuki S."/>
            <person name="Kurokawa K."/>
            <person name="Kamagata Y."/>
            <person name="Tamaki H."/>
        </authorList>
    </citation>
    <scope>NUCLEOTIDE SEQUENCE [LARGE SCALE GENOMIC DNA]</scope>
    <source>
        <strain evidence="3">BS525</strain>
    </source>
</reference>
<evidence type="ECO:0000313" key="4">
    <source>
        <dbReference type="Proteomes" id="UP000811545"/>
    </source>
</evidence>
<dbReference type="PANTHER" id="PTHR45266:SF3">
    <property type="entry name" value="OXALOACETATE DECARBOXYLASE ALPHA CHAIN"/>
    <property type="match status" value="1"/>
</dbReference>
<dbReference type="AlphaFoldDB" id="A0A9E2F685"/>
<sequence>MSKMDSYLQRLKELIEILKKENLSEISIEDNKFKVSIKRNNPDQTLVNVPINSPQPLLNQEVPRGMSEEAGYLEITSPLVGIVRLTRNDGTPYLKEGNQIKKGQTVCVIEAMKVLNEVSSQVAGKVVRIMVKEKQLVEYGQTMVLVEADV</sequence>
<dbReference type="Proteomes" id="UP000811545">
    <property type="component" value="Unassembled WGS sequence"/>
</dbReference>
<dbReference type="PROSITE" id="PS00188">
    <property type="entry name" value="BIOTIN"/>
    <property type="match status" value="1"/>
</dbReference>
<dbReference type="CDD" id="cd06850">
    <property type="entry name" value="biotinyl_domain"/>
    <property type="match status" value="1"/>
</dbReference>
<name>A0A9E2F685_PSYF1</name>
<dbReference type="InterPro" id="IPR011053">
    <property type="entry name" value="Single_hybrid_motif"/>
</dbReference>
<dbReference type="EMBL" id="QLTW01000049">
    <property type="protein sequence ID" value="MBT9145110.1"/>
    <property type="molecule type" value="Genomic_DNA"/>
</dbReference>
<comment type="caution">
    <text evidence="3">The sequence shown here is derived from an EMBL/GenBank/DDBJ whole genome shotgun (WGS) entry which is preliminary data.</text>
</comment>
<dbReference type="PANTHER" id="PTHR45266">
    <property type="entry name" value="OXALOACETATE DECARBOXYLASE ALPHA CHAIN"/>
    <property type="match status" value="1"/>
</dbReference>
<dbReference type="Pfam" id="PF00364">
    <property type="entry name" value="Biotin_lipoyl"/>
    <property type="match status" value="1"/>
</dbReference>
<dbReference type="InterPro" id="IPR001882">
    <property type="entry name" value="Biotin_BS"/>
</dbReference>
<dbReference type="InterPro" id="IPR000089">
    <property type="entry name" value="Biotin_lipoyl"/>
</dbReference>
<keyword evidence="1" id="KW-0092">Biotin</keyword>
<evidence type="ECO:0000256" key="1">
    <source>
        <dbReference type="ARBA" id="ARBA00023267"/>
    </source>
</evidence>
<organism evidence="3 4">
    <name type="scientific">Psychracetigena formicireducens</name>
    <dbReference type="NCBI Taxonomy" id="2986056"/>
    <lineage>
        <taxon>Bacteria</taxon>
        <taxon>Bacillati</taxon>
        <taxon>Candidatus Lithacetigenota</taxon>
        <taxon>Candidatus Psychracetigena</taxon>
    </lineage>
</organism>
<evidence type="ECO:0000259" key="2">
    <source>
        <dbReference type="PROSITE" id="PS50968"/>
    </source>
</evidence>
<dbReference type="InterPro" id="IPR050709">
    <property type="entry name" value="Biotin_Carboxyl_Carrier/Decarb"/>
</dbReference>
<accession>A0A9E2F685</accession>
<evidence type="ECO:0000313" key="3">
    <source>
        <dbReference type="EMBL" id="MBT9145110.1"/>
    </source>
</evidence>
<feature type="domain" description="Lipoyl-binding" evidence="2">
    <location>
        <begin position="70"/>
        <end position="147"/>
    </location>
</feature>